<dbReference type="InterPro" id="IPR004446">
    <property type="entry name" value="Heptose_bisP_phosphatase"/>
</dbReference>
<dbReference type="GO" id="GO:0005737">
    <property type="term" value="C:cytoplasm"/>
    <property type="evidence" value="ECO:0007669"/>
    <property type="project" value="UniProtKB-SubCell"/>
</dbReference>
<evidence type="ECO:0000256" key="2">
    <source>
        <dbReference type="ARBA" id="ARBA00005628"/>
    </source>
</evidence>
<reference evidence="8" key="1">
    <citation type="submission" date="2016-04" db="EMBL/GenBank/DDBJ databases">
        <authorList>
            <person name="Evans L.H."/>
            <person name="Alamgir A."/>
            <person name="Owens N."/>
            <person name="Weber N.D."/>
            <person name="Virtaneva K."/>
            <person name="Barbian K."/>
            <person name="Babar A."/>
            <person name="Rosenke K."/>
        </authorList>
    </citation>
    <scope>NUCLEOTIDE SEQUENCE</scope>
    <source>
        <strain evidence="8">86</strain>
    </source>
</reference>
<organism evidence="8">
    <name type="scientific">uncultured delta proteobacterium</name>
    <dbReference type="NCBI Taxonomy" id="34034"/>
    <lineage>
        <taxon>Bacteria</taxon>
        <taxon>Deltaproteobacteria</taxon>
        <taxon>environmental samples</taxon>
    </lineage>
</organism>
<dbReference type="InterPro" id="IPR006543">
    <property type="entry name" value="Histidinol-phos"/>
</dbReference>
<dbReference type="Pfam" id="PF00702">
    <property type="entry name" value="Hydrolase"/>
    <property type="match status" value="1"/>
</dbReference>
<dbReference type="PANTHER" id="PTHR42891:SF1">
    <property type="entry name" value="D-GLYCERO-BETA-D-MANNO-HEPTOSE-1,7-BISPHOSPHATE 7-PHOSPHATASE"/>
    <property type="match status" value="1"/>
</dbReference>
<proteinExistence type="inferred from homology"/>
<keyword evidence="3" id="KW-0963">Cytoplasm</keyword>
<dbReference type="AlphaFoldDB" id="A0A212KGN1"/>
<gene>
    <name evidence="8" type="ORF">KL86DPRO_70081</name>
</gene>
<dbReference type="GO" id="GO:0016791">
    <property type="term" value="F:phosphatase activity"/>
    <property type="evidence" value="ECO:0007669"/>
    <property type="project" value="InterPro"/>
</dbReference>
<dbReference type="InterPro" id="IPR006549">
    <property type="entry name" value="HAD-SF_hydro_IIIA"/>
</dbReference>
<evidence type="ECO:0000256" key="1">
    <source>
        <dbReference type="ARBA" id="ARBA00004496"/>
    </source>
</evidence>
<evidence type="ECO:0000313" key="8">
    <source>
        <dbReference type="EMBL" id="SBW10896.1"/>
    </source>
</evidence>
<evidence type="ECO:0000256" key="6">
    <source>
        <dbReference type="ARBA" id="ARBA00023277"/>
    </source>
</evidence>
<dbReference type="GO" id="GO:0005975">
    <property type="term" value="P:carbohydrate metabolic process"/>
    <property type="evidence" value="ECO:0007669"/>
    <property type="project" value="InterPro"/>
</dbReference>
<name>A0A212KGN1_9DELT</name>
<sequence>MTCKAVFLDRDGVLNVAVIRNGKSFPPADAASLVLTPGAKEAIERMRRAGYLCICVTNQPDVARGSRTLENVAAMNEKVAAALALDDLFMCTHDNDDHCACRKPKPGMLLDAAAKWGINLRASIMIGDRASDMEAGFAAGCQTVFIPNPEILGQKIPSFTVVCKTLTDAAEYVAMSGNKENVL</sequence>
<comment type="similarity">
    <text evidence="2">Belongs to the GmhB family.</text>
</comment>
<evidence type="ECO:0000256" key="4">
    <source>
        <dbReference type="ARBA" id="ARBA00022723"/>
    </source>
</evidence>
<dbReference type="InterPro" id="IPR036412">
    <property type="entry name" value="HAD-like_sf"/>
</dbReference>
<evidence type="ECO:0000256" key="7">
    <source>
        <dbReference type="ARBA" id="ARBA00031828"/>
    </source>
</evidence>
<keyword evidence="5 8" id="KW-0378">Hydrolase</keyword>
<comment type="subcellular location">
    <subcellularLocation>
        <location evidence="1">Cytoplasm</location>
    </subcellularLocation>
</comment>
<dbReference type="GO" id="GO:0046872">
    <property type="term" value="F:metal ion binding"/>
    <property type="evidence" value="ECO:0007669"/>
    <property type="project" value="UniProtKB-KW"/>
</dbReference>
<dbReference type="CDD" id="cd07503">
    <property type="entry name" value="HAD_HisB-N"/>
    <property type="match status" value="1"/>
</dbReference>
<keyword evidence="4" id="KW-0479">Metal-binding</keyword>
<dbReference type="PANTHER" id="PTHR42891">
    <property type="entry name" value="D-GLYCERO-BETA-D-MANNO-HEPTOSE-1,7-BISPHOSPHATE 7-PHOSPHATASE"/>
    <property type="match status" value="1"/>
</dbReference>
<keyword evidence="6" id="KW-0119">Carbohydrate metabolism</keyword>
<accession>A0A212KGN1</accession>
<dbReference type="SUPFAM" id="SSF56784">
    <property type="entry name" value="HAD-like"/>
    <property type="match status" value="1"/>
</dbReference>
<dbReference type="NCBIfam" id="TIGR01662">
    <property type="entry name" value="HAD-SF-IIIA"/>
    <property type="match status" value="1"/>
</dbReference>
<dbReference type="InterPro" id="IPR023214">
    <property type="entry name" value="HAD_sf"/>
</dbReference>
<evidence type="ECO:0000256" key="3">
    <source>
        <dbReference type="ARBA" id="ARBA00022490"/>
    </source>
</evidence>
<protein>
    <recommendedName>
        <fullName evidence="7">D,D-heptose 1,7-bisphosphate phosphatase</fullName>
    </recommendedName>
</protein>
<dbReference type="Gene3D" id="3.40.50.1000">
    <property type="entry name" value="HAD superfamily/HAD-like"/>
    <property type="match status" value="1"/>
</dbReference>
<dbReference type="NCBIfam" id="TIGR01656">
    <property type="entry name" value="Histidinol-ppas"/>
    <property type="match status" value="1"/>
</dbReference>
<evidence type="ECO:0000256" key="5">
    <source>
        <dbReference type="ARBA" id="ARBA00022801"/>
    </source>
</evidence>
<dbReference type="EMBL" id="FLUQ01000007">
    <property type="protein sequence ID" value="SBW10896.1"/>
    <property type="molecule type" value="Genomic_DNA"/>
</dbReference>